<feature type="transmembrane region" description="Helical" evidence="9">
    <location>
        <begin position="205"/>
        <end position="224"/>
    </location>
</feature>
<dbReference type="Gene3D" id="1.20.1070.10">
    <property type="entry name" value="Rhodopsin 7-helix transmembrane proteins"/>
    <property type="match status" value="1"/>
</dbReference>
<feature type="transmembrane region" description="Helical" evidence="9">
    <location>
        <begin position="108"/>
        <end position="126"/>
    </location>
</feature>
<dbReference type="SMART" id="SM01381">
    <property type="entry name" value="7TM_GPCR_Srsx"/>
    <property type="match status" value="1"/>
</dbReference>
<keyword evidence="6 9" id="KW-0472">Membrane</keyword>
<feature type="domain" description="G-protein coupled receptors family 1 profile" evidence="10">
    <location>
        <begin position="47"/>
        <end position="291"/>
    </location>
</feature>
<evidence type="ECO:0000256" key="6">
    <source>
        <dbReference type="ARBA" id="ARBA00023136"/>
    </source>
</evidence>
<evidence type="ECO:0000256" key="2">
    <source>
        <dbReference type="ARBA" id="ARBA00010663"/>
    </source>
</evidence>
<keyword evidence="4 9" id="KW-1133">Transmembrane helix</keyword>
<evidence type="ECO:0000313" key="11">
    <source>
        <dbReference type="EMBL" id="KAJ8317843.1"/>
    </source>
</evidence>
<dbReference type="InterPro" id="IPR017452">
    <property type="entry name" value="GPCR_Rhodpsn_7TM"/>
</dbReference>
<evidence type="ECO:0000256" key="5">
    <source>
        <dbReference type="ARBA" id="ARBA00023040"/>
    </source>
</evidence>
<dbReference type="EMBL" id="JARBDR010000214">
    <property type="protein sequence ID" value="KAJ8317843.1"/>
    <property type="molecule type" value="Genomic_DNA"/>
</dbReference>
<evidence type="ECO:0000256" key="3">
    <source>
        <dbReference type="ARBA" id="ARBA00022692"/>
    </source>
</evidence>
<dbReference type="PRINTS" id="PR01012">
    <property type="entry name" value="NRPEPTIDEYR"/>
</dbReference>
<proteinExistence type="inferred from homology"/>
<accession>A0ABQ9FKL3</accession>
<dbReference type="Pfam" id="PF00001">
    <property type="entry name" value="7tm_1"/>
    <property type="match status" value="1"/>
</dbReference>
<evidence type="ECO:0000256" key="8">
    <source>
        <dbReference type="ARBA" id="ARBA00023224"/>
    </source>
</evidence>
<evidence type="ECO:0000256" key="4">
    <source>
        <dbReference type="ARBA" id="ARBA00022989"/>
    </source>
</evidence>
<evidence type="ECO:0000313" key="12">
    <source>
        <dbReference type="Proteomes" id="UP001217089"/>
    </source>
</evidence>
<keyword evidence="8" id="KW-0807">Transducer</keyword>
<dbReference type="SUPFAM" id="SSF81321">
    <property type="entry name" value="Family A G protein-coupled receptor-like"/>
    <property type="match status" value="1"/>
</dbReference>
<evidence type="ECO:0000259" key="10">
    <source>
        <dbReference type="PROSITE" id="PS50262"/>
    </source>
</evidence>
<evidence type="ECO:0000256" key="7">
    <source>
        <dbReference type="ARBA" id="ARBA00023170"/>
    </source>
</evidence>
<sequence>MPEQCASLPAVDFSSALYPGSYKNYPTWEIALKISFVVLVEIVAIVGNILLILIVMGSKKMRTTTNYYIVNLAISDLLVALFPIWMHLVDDVTEGWVVGGFLCKFNPFMQITVMCASVFTLMALAGDRFFAIMFPLKSRVTQRKVSYIIVFVWIWSLAVGAPVLFVYAYSERQWKNFLERFCTDIWPQSVMSDGECDRGLTSKRAYWTLVIVVLNWVPMVMMMISYTVIKMLFAILLIFVVCTIPFQISKLFELYRNDHVNKERLPDWYNPFYFAAVTLLYTNSALNPIIYGGLNENFRTAFKNMINRRNSSRNDSHYSLRNGITRPSIINNSLYDNGSRRDSKLQFLNDIHKESQETAQNGYLNEAASL</sequence>
<dbReference type="InterPro" id="IPR000276">
    <property type="entry name" value="GPCR_Rhodpsn"/>
</dbReference>
<comment type="subcellular location">
    <subcellularLocation>
        <location evidence="1">Membrane</location>
        <topology evidence="1">Multi-pass membrane protein</topology>
    </subcellularLocation>
</comment>
<feature type="transmembrane region" description="Helical" evidence="9">
    <location>
        <begin position="272"/>
        <end position="294"/>
    </location>
</feature>
<evidence type="ECO:0000256" key="9">
    <source>
        <dbReference type="SAM" id="Phobius"/>
    </source>
</evidence>
<comment type="similarity">
    <text evidence="2">Belongs to the G-protein coupled receptor 1 family.</text>
</comment>
<dbReference type="PANTHER" id="PTHR45695">
    <property type="entry name" value="LEUCOKININ RECEPTOR-RELATED"/>
    <property type="match status" value="1"/>
</dbReference>
<reference evidence="11 12" key="1">
    <citation type="submission" date="2022-12" db="EMBL/GenBank/DDBJ databases">
        <title>Chromosome-level genome of Tegillarca granosa.</title>
        <authorList>
            <person name="Kim J."/>
        </authorList>
    </citation>
    <scope>NUCLEOTIDE SEQUENCE [LARGE SCALE GENOMIC DNA]</scope>
    <source>
        <strain evidence="11">Teg-2019</strain>
        <tissue evidence="11">Adductor muscle</tissue>
    </source>
</reference>
<name>A0ABQ9FKL3_TEGGR</name>
<gene>
    <name evidence="11" type="ORF">KUTeg_002934</name>
</gene>
<evidence type="ECO:0000256" key="1">
    <source>
        <dbReference type="ARBA" id="ARBA00004141"/>
    </source>
</evidence>
<dbReference type="PANTHER" id="PTHR45695:SF28">
    <property type="entry name" value="G-PROTEIN COUPLED RECEPTORS FAMILY 1 PROFILE DOMAIN-CONTAINING PROTEIN"/>
    <property type="match status" value="1"/>
</dbReference>
<keyword evidence="5" id="KW-0297">G-protein coupled receptor</keyword>
<feature type="transmembrane region" description="Helical" evidence="9">
    <location>
        <begin position="30"/>
        <end position="55"/>
    </location>
</feature>
<protein>
    <recommendedName>
        <fullName evidence="10">G-protein coupled receptors family 1 profile domain-containing protein</fullName>
    </recommendedName>
</protein>
<keyword evidence="7" id="KW-0675">Receptor</keyword>
<comment type="caution">
    <text evidence="11">The sequence shown here is derived from an EMBL/GenBank/DDBJ whole genome shotgun (WGS) entry which is preliminary data.</text>
</comment>
<feature type="transmembrane region" description="Helical" evidence="9">
    <location>
        <begin position="147"/>
        <end position="169"/>
    </location>
</feature>
<feature type="transmembrane region" description="Helical" evidence="9">
    <location>
        <begin position="231"/>
        <end position="252"/>
    </location>
</feature>
<dbReference type="PRINTS" id="PR00237">
    <property type="entry name" value="GPCRRHODOPSN"/>
</dbReference>
<keyword evidence="3 9" id="KW-0812">Transmembrane</keyword>
<organism evidence="11 12">
    <name type="scientific">Tegillarca granosa</name>
    <name type="common">Malaysian cockle</name>
    <name type="synonym">Anadara granosa</name>
    <dbReference type="NCBI Taxonomy" id="220873"/>
    <lineage>
        <taxon>Eukaryota</taxon>
        <taxon>Metazoa</taxon>
        <taxon>Spiralia</taxon>
        <taxon>Lophotrochozoa</taxon>
        <taxon>Mollusca</taxon>
        <taxon>Bivalvia</taxon>
        <taxon>Autobranchia</taxon>
        <taxon>Pteriomorphia</taxon>
        <taxon>Arcoida</taxon>
        <taxon>Arcoidea</taxon>
        <taxon>Arcidae</taxon>
        <taxon>Tegillarca</taxon>
    </lineage>
</organism>
<keyword evidence="12" id="KW-1185">Reference proteome</keyword>
<feature type="transmembrane region" description="Helical" evidence="9">
    <location>
        <begin position="67"/>
        <end position="88"/>
    </location>
</feature>
<dbReference type="InterPro" id="IPR000611">
    <property type="entry name" value="NPY_rcpt"/>
</dbReference>
<dbReference type="Proteomes" id="UP001217089">
    <property type="component" value="Unassembled WGS sequence"/>
</dbReference>
<dbReference type="PROSITE" id="PS50262">
    <property type="entry name" value="G_PROTEIN_RECEP_F1_2"/>
    <property type="match status" value="1"/>
</dbReference>